<accession>A0A0R3WYI8</accession>
<dbReference type="Proteomes" id="UP000274429">
    <property type="component" value="Unassembled WGS sequence"/>
</dbReference>
<dbReference type="WBParaSite" id="TTAC_0000582801-mRNA-1">
    <property type="protein sequence ID" value="TTAC_0000582801-mRNA-1"/>
    <property type="gene ID" value="TTAC_0000582801"/>
</dbReference>
<protein>
    <submittedName>
        <fullName evidence="2 4">Uncharacterized protein</fullName>
    </submittedName>
</protein>
<keyword evidence="3" id="KW-1185">Reference proteome</keyword>
<proteinExistence type="predicted"/>
<evidence type="ECO:0000313" key="2">
    <source>
        <dbReference type="EMBL" id="VDM27711.1"/>
    </source>
</evidence>
<dbReference type="AlphaFoldDB" id="A0A0R3WYI8"/>
<gene>
    <name evidence="2" type="ORF">TTAC_LOCUS5813</name>
</gene>
<reference evidence="4" key="1">
    <citation type="submission" date="2017-02" db="UniProtKB">
        <authorList>
            <consortium name="WormBaseParasite"/>
        </authorList>
    </citation>
    <scope>IDENTIFICATION</scope>
</reference>
<organism evidence="4">
    <name type="scientific">Hydatigena taeniaeformis</name>
    <name type="common">Feline tapeworm</name>
    <name type="synonym">Taenia taeniaeformis</name>
    <dbReference type="NCBI Taxonomy" id="6205"/>
    <lineage>
        <taxon>Eukaryota</taxon>
        <taxon>Metazoa</taxon>
        <taxon>Spiralia</taxon>
        <taxon>Lophotrochozoa</taxon>
        <taxon>Platyhelminthes</taxon>
        <taxon>Cestoda</taxon>
        <taxon>Eucestoda</taxon>
        <taxon>Cyclophyllidea</taxon>
        <taxon>Taeniidae</taxon>
        <taxon>Hydatigera</taxon>
    </lineage>
</organism>
<dbReference type="EMBL" id="UYWX01009172">
    <property type="protein sequence ID" value="VDM27711.1"/>
    <property type="molecule type" value="Genomic_DNA"/>
</dbReference>
<evidence type="ECO:0000313" key="4">
    <source>
        <dbReference type="WBParaSite" id="TTAC_0000582801-mRNA-1"/>
    </source>
</evidence>
<sequence length="94" mass="10058">MPRTLPKFRATIEPPSPPLLQSTPLRSVEELVTAPLDTSLSVHQDDSFLNFAVAAEQQGSTGLVGPTRCLVVLGNSTSKFSDANVSGCWRCFPA</sequence>
<evidence type="ECO:0000256" key="1">
    <source>
        <dbReference type="SAM" id="MobiDB-lite"/>
    </source>
</evidence>
<name>A0A0R3WYI8_HYDTA</name>
<reference evidence="2 3" key="2">
    <citation type="submission" date="2018-11" db="EMBL/GenBank/DDBJ databases">
        <authorList>
            <consortium name="Pathogen Informatics"/>
        </authorList>
    </citation>
    <scope>NUCLEOTIDE SEQUENCE [LARGE SCALE GENOMIC DNA]</scope>
</reference>
<evidence type="ECO:0000313" key="3">
    <source>
        <dbReference type="Proteomes" id="UP000274429"/>
    </source>
</evidence>
<feature type="region of interest" description="Disordered" evidence="1">
    <location>
        <begin position="1"/>
        <end position="22"/>
    </location>
</feature>